<reference evidence="2" key="1">
    <citation type="journal article" date="2022" name="Mol. Ecol. Resour.">
        <title>The genomes of chicory, endive, great burdock and yacon provide insights into Asteraceae palaeo-polyploidization history and plant inulin production.</title>
        <authorList>
            <person name="Fan W."/>
            <person name="Wang S."/>
            <person name="Wang H."/>
            <person name="Wang A."/>
            <person name="Jiang F."/>
            <person name="Liu H."/>
            <person name="Zhao H."/>
            <person name="Xu D."/>
            <person name="Zhang Y."/>
        </authorList>
    </citation>
    <scope>NUCLEOTIDE SEQUENCE [LARGE SCALE GENOMIC DNA]</scope>
    <source>
        <strain evidence="2">cv. Yunnan</strain>
    </source>
</reference>
<protein>
    <submittedName>
        <fullName evidence="1">Uncharacterized protein</fullName>
    </submittedName>
</protein>
<keyword evidence="2" id="KW-1185">Reference proteome</keyword>
<sequence>MASSAKNQELIDVVFTWSIDDVLNKDIYENKVSKIPLRFSSSTDYTKSFIGPLIEETHAELLSNMNIISQASIRGIKVASQTKDNKFPKDYLYSICLKEKSKVKIMSLRWEISLC</sequence>
<accession>A0ACB9HG46</accession>
<dbReference type="EMBL" id="CM042029">
    <property type="protein sequence ID" value="KAI3794413.1"/>
    <property type="molecule type" value="Genomic_DNA"/>
</dbReference>
<gene>
    <name evidence="1" type="ORF">L1987_37044</name>
</gene>
<comment type="caution">
    <text evidence="1">The sequence shown here is derived from an EMBL/GenBank/DDBJ whole genome shotgun (WGS) entry which is preliminary data.</text>
</comment>
<dbReference type="Proteomes" id="UP001056120">
    <property type="component" value="Linkage Group LG12"/>
</dbReference>
<evidence type="ECO:0000313" key="1">
    <source>
        <dbReference type="EMBL" id="KAI3794413.1"/>
    </source>
</evidence>
<reference evidence="1 2" key="2">
    <citation type="journal article" date="2022" name="Mol. Ecol. Resour.">
        <title>The genomes of chicory, endive, great burdock and yacon provide insights into Asteraceae paleo-polyploidization history and plant inulin production.</title>
        <authorList>
            <person name="Fan W."/>
            <person name="Wang S."/>
            <person name="Wang H."/>
            <person name="Wang A."/>
            <person name="Jiang F."/>
            <person name="Liu H."/>
            <person name="Zhao H."/>
            <person name="Xu D."/>
            <person name="Zhang Y."/>
        </authorList>
    </citation>
    <scope>NUCLEOTIDE SEQUENCE [LARGE SCALE GENOMIC DNA]</scope>
    <source>
        <strain evidence="2">cv. Yunnan</strain>
        <tissue evidence="1">Leaves</tissue>
    </source>
</reference>
<name>A0ACB9HG46_9ASTR</name>
<proteinExistence type="predicted"/>
<evidence type="ECO:0000313" key="2">
    <source>
        <dbReference type="Proteomes" id="UP001056120"/>
    </source>
</evidence>
<organism evidence="1 2">
    <name type="scientific">Smallanthus sonchifolius</name>
    <dbReference type="NCBI Taxonomy" id="185202"/>
    <lineage>
        <taxon>Eukaryota</taxon>
        <taxon>Viridiplantae</taxon>
        <taxon>Streptophyta</taxon>
        <taxon>Embryophyta</taxon>
        <taxon>Tracheophyta</taxon>
        <taxon>Spermatophyta</taxon>
        <taxon>Magnoliopsida</taxon>
        <taxon>eudicotyledons</taxon>
        <taxon>Gunneridae</taxon>
        <taxon>Pentapetalae</taxon>
        <taxon>asterids</taxon>
        <taxon>campanulids</taxon>
        <taxon>Asterales</taxon>
        <taxon>Asteraceae</taxon>
        <taxon>Asteroideae</taxon>
        <taxon>Heliantheae alliance</taxon>
        <taxon>Millerieae</taxon>
        <taxon>Smallanthus</taxon>
    </lineage>
</organism>